<name>A0ABV6QWL1_9ACTN</name>
<dbReference type="GO" id="GO:0008237">
    <property type="term" value="F:metallopeptidase activity"/>
    <property type="evidence" value="ECO:0007669"/>
    <property type="project" value="UniProtKB-KW"/>
</dbReference>
<feature type="region of interest" description="Disordered" evidence="1">
    <location>
        <begin position="378"/>
        <end position="405"/>
    </location>
</feature>
<accession>A0ABV6QWL1</accession>
<organism evidence="2 3">
    <name type="scientific">Kribbella deserti</name>
    <dbReference type="NCBI Taxonomy" id="1926257"/>
    <lineage>
        <taxon>Bacteria</taxon>
        <taxon>Bacillati</taxon>
        <taxon>Actinomycetota</taxon>
        <taxon>Actinomycetes</taxon>
        <taxon>Propionibacteriales</taxon>
        <taxon>Kribbellaceae</taxon>
        <taxon>Kribbella</taxon>
    </lineage>
</organism>
<dbReference type="Pfam" id="PF10103">
    <property type="entry name" value="Zincin_2"/>
    <property type="match status" value="1"/>
</dbReference>
<feature type="region of interest" description="Disordered" evidence="1">
    <location>
        <begin position="418"/>
        <end position="471"/>
    </location>
</feature>
<dbReference type="Proteomes" id="UP001589890">
    <property type="component" value="Unassembled WGS sequence"/>
</dbReference>
<dbReference type="InterPro" id="IPR018766">
    <property type="entry name" value="Zinicin_2"/>
</dbReference>
<dbReference type="Gene3D" id="1.20.150.30">
    <property type="entry name" value="Zincin-like metallopeptidase, N-terminal domain"/>
    <property type="match status" value="1"/>
</dbReference>
<dbReference type="EMBL" id="JBHLTC010000041">
    <property type="protein sequence ID" value="MFC0629030.1"/>
    <property type="molecule type" value="Genomic_DNA"/>
</dbReference>
<comment type="caution">
    <text evidence="2">The sequence shown here is derived from an EMBL/GenBank/DDBJ whole genome shotgun (WGS) entry which is preliminary data.</text>
</comment>
<reference evidence="2 3" key="1">
    <citation type="submission" date="2024-09" db="EMBL/GenBank/DDBJ databases">
        <authorList>
            <person name="Sun Q."/>
            <person name="Mori K."/>
        </authorList>
    </citation>
    <scope>NUCLEOTIDE SEQUENCE [LARGE SCALE GENOMIC DNA]</scope>
    <source>
        <strain evidence="2 3">CGMCC 1.15906</strain>
    </source>
</reference>
<dbReference type="NCBIfam" id="TIGR03624">
    <property type="entry name" value="putative hydrolase"/>
    <property type="match status" value="1"/>
</dbReference>
<dbReference type="PANTHER" id="PTHR39420:SF2">
    <property type="entry name" value="HYDROLASE"/>
    <property type="match status" value="1"/>
</dbReference>
<keyword evidence="2" id="KW-0378">Hydrolase</keyword>
<protein>
    <submittedName>
        <fullName evidence="2">Zinc-dependent metalloprotease</fullName>
    </submittedName>
</protein>
<evidence type="ECO:0000313" key="2">
    <source>
        <dbReference type="EMBL" id="MFC0629030.1"/>
    </source>
</evidence>
<sequence>MSDEPDNPFKGTPFEAMFQQFSGQAGQAGMPDLNAIFQQVQQLLSGSGDGKPVNWDLAKDIARKTAAAVGDRSMTATDQQRVADAVRLAEHWLDPVTTLPEASATSAAWSRAEWIENTLPVWQTLVDPVAEHVAGAMGSALPAEAQQLAGPMAGMMRQLGGSIFGAQVGQALGELAGEVVSAGDIGLPLGPAGQAVLVPDNIAKFAEGLGLTDEDVRLYLALRECAHQRLFAGVPWLRQHLLATVADYAAGIEVDPGKIERAMADVDMQNPEAMQAALAGGLFEPEDSEQQKAALVRLETALALVEGWVDDVVREATKDRMPAAVQLAETVRRRRAAGGPAEQTFATLVGLQLRPRRLRDAANLWAAVRDARGIEGRDEHWSHPDLLPTATDLDDPIGFATTSGQSAELDIDISDFFDENDRKGLEGDPAAESKAENKTEDKTASDRPGEDTQDGPDKGAQDGPADGDSHR</sequence>
<gene>
    <name evidence="2" type="ORF">ACFFGN_33510</name>
</gene>
<evidence type="ECO:0000313" key="3">
    <source>
        <dbReference type="Proteomes" id="UP001589890"/>
    </source>
</evidence>
<dbReference type="InterPro" id="IPR042271">
    <property type="entry name" value="Zinicin_2_N"/>
</dbReference>
<keyword evidence="2" id="KW-0482">Metalloprotease</keyword>
<keyword evidence="2" id="KW-0645">Protease</keyword>
<proteinExistence type="predicted"/>
<keyword evidence="3" id="KW-1185">Reference proteome</keyword>
<feature type="compositionally biased region" description="Basic and acidic residues" evidence="1">
    <location>
        <begin position="419"/>
        <end position="460"/>
    </location>
</feature>
<dbReference type="PANTHER" id="PTHR39420">
    <property type="match status" value="1"/>
</dbReference>
<evidence type="ECO:0000256" key="1">
    <source>
        <dbReference type="SAM" id="MobiDB-lite"/>
    </source>
</evidence>
<dbReference type="RefSeq" id="WP_380056400.1">
    <property type="nucleotide sequence ID" value="NZ_JBHLTC010000041.1"/>
</dbReference>
<dbReference type="SUPFAM" id="SSF55486">
    <property type="entry name" value="Metalloproteases ('zincins'), catalytic domain"/>
    <property type="match status" value="1"/>
</dbReference>